<dbReference type="Proteomes" id="UP001597145">
    <property type="component" value="Unassembled WGS sequence"/>
</dbReference>
<sequence>MTVRGRWGVAVTALAVVTALALLLWPHPAGPVDVAGAAGRHQVRLVVETPAVGARDLTVEITGPEPVDRLVVAAVMAEMGHAAVPVTAVPVTAAPVAAGTTAPGRFRAAGVEFFMAGRWDVAVTVHGPDGAVEVVLPVLITS</sequence>
<dbReference type="RefSeq" id="WP_343980193.1">
    <property type="nucleotide sequence ID" value="NZ_BAAAJG010000011.1"/>
</dbReference>
<protein>
    <recommendedName>
        <fullName evidence="3">YtkA-like domain-containing protein</fullName>
    </recommendedName>
</protein>
<evidence type="ECO:0008006" key="3">
    <source>
        <dbReference type="Google" id="ProtNLM"/>
    </source>
</evidence>
<evidence type="ECO:0000313" key="1">
    <source>
        <dbReference type="EMBL" id="MFD1530324.1"/>
    </source>
</evidence>
<accession>A0ABW4FK43</accession>
<evidence type="ECO:0000313" key="2">
    <source>
        <dbReference type="Proteomes" id="UP001597145"/>
    </source>
</evidence>
<organism evidence="1 2">
    <name type="scientific">Pseudonocardia aurantiaca</name>
    <dbReference type="NCBI Taxonomy" id="75290"/>
    <lineage>
        <taxon>Bacteria</taxon>
        <taxon>Bacillati</taxon>
        <taxon>Actinomycetota</taxon>
        <taxon>Actinomycetes</taxon>
        <taxon>Pseudonocardiales</taxon>
        <taxon>Pseudonocardiaceae</taxon>
        <taxon>Pseudonocardia</taxon>
    </lineage>
</organism>
<dbReference type="EMBL" id="JBHUCP010000007">
    <property type="protein sequence ID" value="MFD1530324.1"/>
    <property type="molecule type" value="Genomic_DNA"/>
</dbReference>
<proteinExistence type="predicted"/>
<gene>
    <name evidence="1" type="ORF">ACFSCY_12810</name>
</gene>
<comment type="caution">
    <text evidence="1">The sequence shown here is derived from an EMBL/GenBank/DDBJ whole genome shotgun (WGS) entry which is preliminary data.</text>
</comment>
<reference evidence="2" key="1">
    <citation type="journal article" date="2019" name="Int. J. Syst. Evol. Microbiol.">
        <title>The Global Catalogue of Microorganisms (GCM) 10K type strain sequencing project: providing services to taxonomists for standard genome sequencing and annotation.</title>
        <authorList>
            <consortium name="The Broad Institute Genomics Platform"/>
            <consortium name="The Broad Institute Genome Sequencing Center for Infectious Disease"/>
            <person name="Wu L."/>
            <person name="Ma J."/>
        </authorList>
    </citation>
    <scope>NUCLEOTIDE SEQUENCE [LARGE SCALE GENOMIC DNA]</scope>
    <source>
        <strain evidence="2">JCM 12165</strain>
    </source>
</reference>
<keyword evidence="2" id="KW-1185">Reference proteome</keyword>
<name>A0ABW4FK43_9PSEU</name>